<dbReference type="SUPFAM" id="SSF47370">
    <property type="entry name" value="Bromodomain"/>
    <property type="match status" value="2"/>
</dbReference>
<dbReference type="Gene3D" id="1.20.920.10">
    <property type="entry name" value="Bromodomain-like"/>
    <property type="match status" value="2"/>
</dbReference>
<dbReference type="InterPro" id="IPR037382">
    <property type="entry name" value="Rsc/polybromo"/>
</dbReference>
<dbReference type="InterPro" id="IPR001025">
    <property type="entry name" value="BAH_dom"/>
</dbReference>
<feature type="compositionally biased region" description="Low complexity" evidence="9">
    <location>
        <begin position="70"/>
        <end position="80"/>
    </location>
</feature>
<sequence>MRTLRDRPSRAEITPTKNPKGSPNAARRATNSLASRTTPRSQRTSMAAPGDAIEVRESIEAKGDVEMQDANRAAPAGAAAVRRRVSDADADGDDDVDADGDVDMDAEGEPDDDAEQPQQDQNSIDLLQRIKDISEYLCRYTVVVDGEDHEIASAFQRLVNKRSLPDYFEVIKEPMAFSTIRAKIGKKTYEDFNEFVRDVTRICHNAQVYNRPSSLIFSDASQLQEVFRSKLDELVKKGVITADDAAIPDYGPLPEFEDSPPPEEDEEDEDDGDEEEEEEEEEESDGNSDDEGGRRRGRRSGRQSGRRDRGGDEDDPHSKRGRPPKVLTPLEARISAIIRGLRRYKNREGQVGVSYFEKTPDKMNLQGSIAEAISLDTVKKRLKRKKYQTVDQMVRDMDVVFENVKASNKPGDLLHEDAVELQKLGHELAEEQKARPDDDFRDEDGLLPLASITHNGREWKVGDWVHIRNPNDLTKPIVAQIYRTWADGAGRKWVNACWYYRPEQTVHRYDKHFWQNEVFKTGRYKDHPIEDVEDQCFVMFITRYHRGRPRGLPEDKAVYVCESRYNEENHRFNKIKTWNSCLPDEVRDKDYEMDPLPASPVPRQQKKFPSPIKHLLQADARETDELPKPTWRGANAPPLIGAVHRRPREKNESPPPEAPRAHPPNLPVGLAMGASPRPPVGTPGLSGQYHHAAPVAPLTIASPSHFQQFQVAPRQGPPAAPHGMGPAHIQPQPQGMPGMHVQQHPGMSQMPMMPMQPQMQPQMQPTPQFPPHHAYNGHAQYVPQAQAPHQAHYQSPAHLAPAYDPHLRQIHPSPVATNSRPPMAPTPAHPLGSAPMPHPAASSPNMYNPPRAPEVYTLADDADNAIPKHVKEQFKCDDNGRLLWFTSPPIFNQGRSSEVVALSETVGHIKDIKDIRAERRAKRQARDEAVAAERLREAEQAPNAEIIALLQKRLSLNSAAARELQAQLEIKALINDPVALEQFAREFKEQMDKGTKFLFKEAGYDWEPEPWPES</sequence>
<evidence type="ECO:0000259" key="11">
    <source>
        <dbReference type="PROSITE" id="PS51038"/>
    </source>
</evidence>
<feature type="compositionally biased region" description="Acidic residues" evidence="9">
    <location>
        <begin position="255"/>
        <end position="290"/>
    </location>
</feature>
<dbReference type="PRINTS" id="PR00503">
    <property type="entry name" value="BROMODOMAIN"/>
</dbReference>
<dbReference type="InterPro" id="IPR043151">
    <property type="entry name" value="BAH_sf"/>
</dbReference>
<evidence type="ECO:0000259" key="10">
    <source>
        <dbReference type="PROSITE" id="PS50014"/>
    </source>
</evidence>
<feature type="domain" description="Bromo" evidence="10">
    <location>
        <begin position="147"/>
        <end position="217"/>
    </location>
</feature>
<dbReference type="SMART" id="SM00439">
    <property type="entry name" value="BAH"/>
    <property type="match status" value="1"/>
</dbReference>
<evidence type="ECO:0000256" key="2">
    <source>
        <dbReference type="ARBA" id="ARBA00022737"/>
    </source>
</evidence>
<accession>A0AAV9GVD8</accession>
<dbReference type="PROSITE" id="PS51038">
    <property type="entry name" value="BAH"/>
    <property type="match status" value="1"/>
</dbReference>
<organism evidence="12 13">
    <name type="scientific">Podospora aff. communis PSN243</name>
    <dbReference type="NCBI Taxonomy" id="3040156"/>
    <lineage>
        <taxon>Eukaryota</taxon>
        <taxon>Fungi</taxon>
        <taxon>Dikarya</taxon>
        <taxon>Ascomycota</taxon>
        <taxon>Pezizomycotina</taxon>
        <taxon>Sordariomycetes</taxon>
        <taxon>Sordariomycetidae</taxon>
        <taxon>Sordariales</taxon>
        <taxon>Podosporaceae</taxon>
        <taxon>Podospora</taxon>
    </lineage>
</organism>
<feature type="region of interest" description="Disordered" evidence="9">
    <location>
        <begin position="814"/>
        <end position="841"/>
    </location>
</feature>
<keyword evidence="4" id="KW-0805">Transcription regulation</keyword>
<name>A0AAV9GVD8_9PEZI</name>
<feature type="compositionally biased region" description="Polar residues" evidence="9">
    <location>
        <begin position="29"/>
        <end position="45"/>
    </location>
</feature>
<feature type="region of interest" description="Disordered" evidence="9">
    <location>
        <begin position="245"/>
        <end position="330"/>
    </location>
</feature>
<feature type="domain" description="Bromo" evidence="10">
    <location>
        <begin position="369"/>
        <end position="415"/>
    </location>
</feature>
<evidence type="ECO:0000256" key="7">
    <source>
        <dbReference type="ARBA" id="ARBA00023242"/>
    </source>
</evidence>
<keyword evidence="5 8" id="KW-0103">Bromodomain</keyword>
<protein>
    <submittedName>
        <fullName evidence="12">Uncharacterized protein</fullName>
    </submittedName>
</protein>
<dbReference type="CDD" id="cd04369">
    <property type="entry name" value="Bromodomain"/>
    <property type="match status" value="1"/>
</dbReference>
<feature type="region of interest" description="Disordered" evidence="9">
    <location>
        <begin position="626"/>
        <end position="677"/>
    </location>
</feature>
<evidence type="ECO:0000256" key="9">
    <source>
        <dbReference type="SAM" id="MobiDB-lite"/>
    </source>
</evidence>
<feature type="compositionally biased region" description="Basic and acidic residues" evidence="9">
    <location>
        <begin position="53"/>
        <end position="65"/>
    </location>
</feature>
<evidence type="ECO:0000256" key="3">
    <source>
        <dbReference type="ARBA" id="ARBA00022853"/>
    </source>
</evidence>
<keyword evidence="6" id="KW-0804">Transcription</keyword>
<proteinExistence type="predicted"/>
<feature type="compositionally biased region" description="Pro residues" evidence="9">
    <location>
        <begin position="653"/>
        <end position="666"/>
    </location>
</feature>
<evidence type="ECO:0000256" key="6">
    <source>
        <dbReference type="ARBA" id="ARBA00023163"/>
    </source>
</evidence>
<dbReference type="Pfam" id="PF01426">
    <property type="entry name" value="BAH"/>
    <property type="match status" value="1"/>
</dbReference>
<dbReference type="GO" id="GO:0003682">
    <property type="term" value="F:chromatin binding"/>
    <property type="evidence" value="ECO:0007669"/>
    <property type="project" value="InterPro"/>
</dbReference>
<dbReference type="EMBL" id="MU865925">
    <property type="protein sequence ID" value="KAK4452037.1"/>
    <property type="molecule type" value="Genomic_DNA"/>
</dbReference>
<dbReference type="InterPro" id="IPR018359">
    <property type="entry name" value="Bromodomain_CS"/>
</dbReference>
<feature type="region of interest" description="Disordered" evidence="9">
    <location>
        <begin position="1"/>
        <end position="122"/>
    </location>
</feature>
<comment type="subcellular location">
    <subcellularLocation>
        <location evidence="1">Nucleus</location>
    </subcellularLocation>
</comment>
<evidence type="ECO:0000256" key="4">
    <source>
        <dbReference type="ARBA" id="ARBA00023015"/>
    </source>
</evidence>
<dbReference type="CDD" id="cd04717">
    <property type="entry name" value="BAH_polybromo"/>
    <property type="match status" value="1"/>
</dbReference>
<keyword evidence="7" id="KW-0539">Nucleus</keyword>
<keyword evidence="2" id="KW-0677">Repeat</keyword>
<feature type="compositionally biased region" description="Basic and acidic residues" evidence="9">
    <location>
        <begin position="1"/>
        <end position="10"/>
    </location>
</feature>
<evidence type="ECO:0000256" key="5">
    <source>
        <dbReference type="ARBA" id="ARBA00023117"/>
    </source>
</evidence>
<evidence type="ECO:0000313" key="12">
    <source>
        <dbReference type="EMBL" id="KAK4452037.1"/>
    </source>
</evidence>
<dbReference type="GO" id="GO:0006368">
    <property type="term" value="P:transcription elongation by RNA polymerase II"/>
    <property type="evidence" value="ECO:0007669"/>
    <property type="project" value="TreeGrafter"/>
</dbReference>
<dbReference type="PANTHER" id="PTHR16062:SF21">
    <property type="entry name" value="CHROMATIN STRUCTURE-REMODELING COMPLEX SUBUNIT RSC1-RELATED"/>
    <property type="match status" value="1"/>
</dbReference>
<dbReference type="PROSITE" id="PS00633">
    <property type="entry name" value="BROMODOMAIN_1"/>
    <property type="match status" value="1"/>
</dbReference>
<feature type="domain" description="BAH" evidence="11">
    <location>
        <begin position="457"/>
        <end position="576"/>
    </location>
</feature>
<reference evidence="12" key="1">
    <citation type="journal article" date="2023" name="Mol. Phylogenet. Evol.">
        <title>Genome-scale phylogeny and comparative genomics of the fungal order Sordariales.</title>
        <authorList>
            <person name="Hensen N."/>
            <person name="Bonometti L."/>
            <person name="Westerberg I."/>
            <person name="Brannstrom I.O."/>
            <person name="Guillou S."/>
            <person name="Cros-Aarteil S."/>
            <person name="Calhoun S."/>
            <person name="Haridas S."/>
            <person name="Kuo A."/>
            <person name="Mondo S."/>
            <person name="Pangilinan J."/>
            <person name="Riley R."/>
            <person name="LaButti K."/>
            <person name="Andreopoulos B."/>
            <person name="Lipzen A."/>
            <person name="Chen C."/>
            <person name="Yan M."/>
            <person name="Daum C."/>
            <person name="Ng V."/>
            <person name="Clum A."/>
            <person name="Steindorff A."/>
            <person name="Ohm R.A."/>
            <person name="Martin F."/>
            <person name="Silar P."/>
            <person name="Natvig D.O."/>
            <person name="Lalanne C."/>
            <person name="Gautier V."/>
            <person name="Ament-Velasquez S.L."/>
            <person name="Kruys A."/>
            <person name="Hutchinson M.I."/>
            <person name="Powell A.J."/>
            <person name="Barry K."/>
            <person name="Miller A.N."/>
            <person name="Grigoriev I.V."/>
            <person name="Debuchy R."/>
            <person name="Gladieux P."/>
            <person name="Hiltunen Thoren M."/>
            <person name="Johannesson H."/>
        </authorList>
    </citation>
    <scope>NUCLEOTIDE SEQUENCE</scope>
    <source>
        <strain evidence="12">PSN243</strain>
    </source>
</reference>
<dbReference type="InterPro" id="IPR001487">
    <property type="entry name" value="Bromodomain"/>
</dbReference>
<evidence type="ECO:0000313" key="13">
    <source>
        <dbReference type="Proteomes" id="UP001321760"/>
    </source>
</evidence>
<dbReference type="AlphaFoldDB" id="A0AAV9GVD8"/>
<keyword evidence="13" id="KW-1185">Reference proteome</keyword>
<evidence type="ECO:0000256" key="8">
    <source>
        <dbReference type="PROSITE-ProRule" id="PRU00035"/>
    </source>
</evidence>
<dbReference type="Pfam" id="PF00439">
    <property type="entry name" value="Bromodomain"/>
    <property type="match status" value="2"/>
</dbReference>
<feature type="region of interest" description="Disordered" evidence="9">
    <location>
        <begin position="712"/>
        <end position="744"/>
    </location>
</feature>
<dbReference type="GO" id="GO:0016586">
    <property type="term" value="C:RSC-type complex"/>
    <property type="evidence" value="ECO:0007669"/>
    <property type="project" value="InterPro"/>
</dbReference>
<feature type="compositionally biased region" description="Acidic residues" evidence="9">
    <location>
        <begin position="88"/>
        <end position="115"/>
    </location>
</feature>
<dbReference type="Gene3D" id="2.30.30.490">
    <property type="match status" value="1"/>
</dbReference>
<reference evidence="12" key="2">
    <citation type="submission" date="2023-05" db="EMBL/GenBank/DDBJ databases">
        <authorList>
            <consortium name="Lawrence Berkeley National Laboratory"/>
            <person name="Steindorff A."/>
            <person name="Hensen N."/>
            <person name="Bonometti L."/>
            <person name="Westerberg I."/>
            <person name="Brannstrom I.O."/>
            <person name="Guillou S."/>
            <person name="Cros-Aarteil S."/>
            <person name="Calhoun S."/>
            <person name="Haridas S."/>
            <person name="Kuo A."/>
            <person name="Mondo S."/>
            <person name="Pangilinan J."/>
            <person name="Riley R."/>
            <person name="Labutti K."/>
            <person name="Andreopoulos B."/>
            <person name="Lipzen A."/>
            <person name="Chen C."/>
            <person name="Yanf M."/>
            <person name="Daum C."/>
            <person name="Ng V."/>
            <person name="Clum A."/>
            <person name="Ohm R."/>
            <person name="Martin F."/>
            <person name="Silar P."/>
            <person name="Natvig D."/>
            <person name="Lalanne C."/>
            <person name="Gautier V."/>
            <person name="Ament-Velasquez S.L."/>
            <person name="Kruys A."/>
            <person name="Hutchinson M.I."/>
            <person name="Powell A.J."/>
            <person name="Barry K."/>
            <person name="Miller A.N."/>
            <person name="Grigoriev I.V."/>
            <person name="Debuchy R."/>
            <person name="Gladieux P."/>
            <person name="Thoren M.H."/>
            <person name="Johannesson H."/>
        </authorList>
    </citation>
    <scope>NUCLEOTIDE SEQUENCE</scope>
    <source>
        <strain evidence="12">PSN243</strain>
    </source>
</reference>
<dbReference type="InterPro" id="IPR036427">
    <property type="entry name" value="Bromodomain-like_sf"/>
</dbReference>
<keyword evidence="3" id="KW-0156">Chromatin regulator</keyword>
<gene>
    <name evidence="12" type="ORF">QBC34DRAFT_321053</name>
</gene>
<dbReference type="GO" id="GO:0006338">
    <property type="term" value="P:chromatin remodeling"/>
    <property type="evidence" value="ECO:0007669"/>
    <property type="project" value="InterPro"/>
</dbReference>
<dbReference type="Proteomes" id="UP001321760">
    <property type="component" value="Unassembled WGS sequence"/>
</dbReference>
<evidence type="ECO:0000256" key="1">
    <source>
        <dbReference type="ARBA" id="ARBA00004123"/>
    </source>
</evidence>
<dbReference type="SMART" id="SM00297">
    <property type="entry name" value="BROMO"/>
    <property type="match status" value="2"/>
</dbReference>
<comment type="caution">
    <text evidence="12">The sequence shown here is derived from an EMBL/GenBank/DDBJ whole genome shotgun (WGS) entry which is preliminary data.</text>
</comment>
<dbReference type="PANTHER" id="PTHR16062">
    <property type="entry name" value="SWI/SNF-RELATED"/>
    <property type="match status" value="1"/>
</dbReference>
<dbReference type="PROSITE" id="PS50014">
    <property type="entry name" value="BROMODOMAIN_2"/>
    <property type="match status" value="2"/>
</dbReference>